<dbReference type="SUPFAM" id="SSF55797">
    <property type="entry name" value="PR-1-like"/>
    <property type="match status" value="1"/>
</dbReference>
<keyword evidence="1 2" id="KW-0732">Signal</keyword>
<evidence type="ECO:0000259" key="3">
    <source>
        <dbReference type="PROSITE" id="PS51272"/>
    </source>
</evidence>
<dbReference type="InterPro" id="IPR001119">
    <property type="entry name" value="SLH_dom"/>
</dbReference>
<name>A0A5D4KF88_9BACI</name>
<dbReference type="CDD" id="cd05379">
    <property type="entry name" value="CAP_bacterial"/>
    <property type="match status" value="1"/>
</dbReference>
<feature type="domain" description="SLH" evidence="3">
    <location>
        <begin position="98"/>
        <end position="150"/>
    </location>
</feature>
<dbReference type="Pfam" id="PF00395">
    <property type="entry name" value="SLH"/>
    <property type="match status" value="3"/>
</dbReference>
<accession>A0A5D4KF88</accession>
<feature type="chain" id="PRO_5022715894" description="SLH domain-containing protein" evidence="2">
    <location>
        <begin position="34"/>
        <end position="336"/>
    </location>
</feature>
<feature type="domain" description="SLH" evidence="3">
    <location>
        <begin position="151"/>
        <end position="214"/>
    </location>
</feature>
<evidence type="ECO:0000256" key="1">
    <source>
        <dbReference type="ARBA" id="ARBA00022729"/>
    </source>
</evidence>
<dbReference type="PANTHER" id="PTHR31157">
    <property type="entry name" value="SCP DOMAIN-CONTAINING PROTEIN"/>
    <property type="match status" value="1"/>
</dbReference>
<organism evidence="4 5">
    <name type="scientific">Rossellomorea vietnamensis</name>
    <dbReference type="NCBI Taxonomy" id="218284"/>
    <lineage>
        <taxon>Bacteria</taxon>
        <taxon>Bacillati</taxon>
        <taxon>Bacillota</taxon>
        <taxon>Bacilli</taxon>
        <taxon>Bacillales</taxon>
        <taxon>Bacillaceae</taxon>
        <taxon>Rossellomorea</taxon>
    </lineage>
</organism>
<gene>
    <name evidence="4" type="ORF">FZC79_07220</name>
</gene>
<feature type="signal peptide" evidence="2">
    <location>
        <begin position="1"/>
        <end position="33"/>
    </location>
</feature>
<evidence type="ECO:0000313" key="5">
    <source>
        <dbReference type="Proteomes" id="UP000323317"/>
    </source>
</evidence>
<sequence length="336" mass="37136">MSERGKYSLKKLLFVILTTVSLSLSLFSPGTKAAEGFSDVTKNHWANKEIAYISSLGIINGFGDGTFRPNTNVTREHAAIIIGRALQIDISNRPQPKFLDIKKNDQAYPYIAALTDEGVFENVSFFNPSKYLTRAEMAKILVNAFNLEGKSPNQFKDMPSAHWAYPYVSTLVGRGITAGVSEGYYAPGDSVSRAQMVVFIERTLMLNKENDLLNEILRLTNVERSKIGVPLLKMSGEAEPVAMLKAKDLAENAYFSHTSPTYGSPFDMLRDFGVSYSLAGENLFAGSAEPSAAISSWMNSPGHRDNMLNPNFTHMGAGYAQGGPYRHYWVQIFITK</sequence>
<dbReference type="InterPro" id="IPR014044">
    <property type="entry name" value="CAP_dom"/>
</dbReference>
<feature type="domain" description="SLH" evidence="3">
    <location>
        <begin position="33"/>
        <end position="96"/>
    </location>
</feature>
<dbReference type="Gene3D" id="3.40.33.10">
    <property type="entry name" value="CAP"/>
    <property type="match status" value="1"/>
</dbReference>
<dbReference type="Pfam" id="PF00188">
    <property type="entry name" value="CAP"/>
    <property type="match status" value="1"/>
</dbReference>
<proteinExistence type="predicted"/>
<dbReference type="PROSITE" id="PS51272">
    <property type="entry name" value="SLH"/>
    <property type="match status" value="3"/>
</dbReference>
<dbReference type="PANTHER" id="PTHR31157:SF1">
    <property type="entry name" value="SCP DOMAIN-CONTAINING PROTEIN"/>
    <property type="match status" value="1"/>
</dbReference>
<dbReference type="InterPro" id="IPR035940">
    <property type="entry name" value="CAP_sf"/>
</dbReference>
<dbReference type="Proteomes" id="UP000323317">
    <property type="component" value="Unassembled WGS sequence"/>
</dbReference>
<reference evidence="4 5" key="1">
    <citation type="submission" date="2019-08" db="EMBL/GenBank/DDBJ databases">
        <title>Bacillus genomes from the desert of Cuatro Cienegas, Coahuila.</title>
        <authorList>
            <person name="Olmedo-Alvarez G."/>
        </authorList>
    </citation>
    <scope>NUCLEOTIDE SEQUENCE [LARGE SCALE GENOMIC DNA]</scope>
    <source>
        <strain evidence="4 5">CH40_1T</strain>
    </source>
</reference>
<dbReference type="EMBL" id="VTEH01000004">
    <property type="protein sequence ID" value="TYR75947.1"/>
    <property type="molecule type" value="Genomic_DNA"/>
</dbReference>
<comment type="caution">
    <text evidence="4">The sequence shown here is derived from an EMBL/GenBank/DDBJ whole genome shotgun (WGS) entry which is preliminary data.</text>
</comment>
<evidence type="ECO:0000256" key="2">
    <source>
        <dbReference type="SAM" id="SignalP"/>
    </source>
</evidence>
<dbReference type="AlphaFoldDB" id="A0A5D4KF88"/>
<evidence type="ECO:0000313" key="4">
    <source>
        <dbReference type="EMBL" id="TYR75947.1"/>
    </source>
</evidence>
<protein>
    <recommendedName>
        <fullName evidence="3">SLH domain-containing protein</fullName>
    </recommendedName>
</protein>